<dbReference type="EMBL" id="MU007046">
    <property type="protein sequence ID" value="KAF2429573.1"/>
    <property type="molecule type" value="Genomic_DNA"/>
</dbReference>
<dbReference type="Proteomes" id="UP000800235">
    <property type="component" value="Unassembled WGS sequence"/>
</dbReference>
<organism evidence="3 4">
    <name type="scientific">Tothia fuscella</name>
    <dbReference type="NCBI Taxonomy" id="1048955"/>
    <lineage>
        <taxon>Eukaryota</taxon>
        <taxon>Fungi</taxon>
        <taxon>Dikarya</taxon>
        <taxon>Ascomycota</taxon>
        <taxon>Pezizomycotina</taxon>
        <taxon>Dothideomycetes</taxon>
        <taxon>Pleosporomycetidae</taxon>
        <taxon>Venturiales</taxon>
        <taxon>Cylindrosympodiaceae</taxon>
        <taxon>Tothia</taxon>
    </lineage>
</organism>
<dbReference type="OrthoDB" id="416217at2759"/>
<evidence type="ECO:0000256" key="1">
    <source>
        <dbReference type="ARBA" id="ARBA00023242"/>
    </source>
</evidence>
<dbReference type="PROSITE" id="PS00463">
    <property type="entry name" value="ZN2_CY6_FUNGAL_1"/>
    <property type="match status" value="1"/>
</dbReference>
<sequence>MPPRLAHKKSRTGCQRCKARRVKCDETHPICNNCKRHGVSCEFPVTPPKSRRGSAALIEPIPIKTQTVDWQGRRDSHTPILMPMPLTCSSSKQRAHHFNSFTTIVSHSFPSPINSATVDIIQLGLQYEFLMNAIFALTALHIIRNVPESPLHRFYLNLALQQQREGVAGFCSANATPLVLSSVLISYQGLNLQPDHDYPKMYTPPCQWLHMTNGISKIASMAMSMMDEQRLNQFQEATTYEIDFRDRAAMFNPANSKIFEALLNWSKYPEPDLDMTGRAIYEKTLDYIGGVHQALVRKEPPRHIFRRILCFGPLVPAQFTTFLEQGRPRALAILAHHCALASAVDDHWVFQGLARREVLGIQSILPAEWQWAMEWPLAMLGQGLGSVP</sequence>
<dbReference type="PANTHER" id="PTHR47657:SF14">
    <property type="entry name" value="ZN(2)-C6 FUNGAL-TYPE DOMAIN-CONTAINING PROTEIN"/>
    <property type="match status" value="1"/>
</dbReference>
<dbReference type="AlphaFoldDB" id="A0A9P4NQF7"/>
<dbReference type="InterPro" id="IPR052400">
    <property type="entry name" value="Zn2-C6_fungal_TF"/>
</dbReference>
<feature type="domain" description="Zn(2)-C6 fungal-type" evidence="2">
    <location>
        <begin position="13"/>
        <end position="43"/>
    </location>
</feature>
<dbReference type="GO" id="GO:0008270">
    <property type="term" value="F:zinc ion binding"/>
    <property type="evidence" value="ECO:0007669"/>
    <property type="project" value="InterPro"/>
</dbReference>
<keyword evidence="4" id="KW-1185">Reference proteome</keyword>
<name>A0A9P4NQF7_9PEZI</name>
<evidence type="ECO:0000313" key="3">
    <source>
        <dbReference type="EMBL" id="KAF2429573.1"/>
    </source>
</evidence>
<gene>
    <name evidence="3" type="ORF">EJ08DRAFT_590706</name>
</gene>
<dbReference type="Gene3D" id="4.10.240.10">
    <property type="entry name" value="Zn(2)-C6 fungal-type DNA-binding domain"/>
    <property type="match status" value="1"/>
</dbReference>
<dbReference type="SMART" id="SM00066">
    <property type="entry name" value="GAL4"/>
    <property type="match status" value="1"/>
</dbReference>
<evidence type="ECO:0000259" key="2">
    <source>
        <dbReference type="PROSITE" id="PS50048"/>
    </source>
</evidence>
<evidence type="ECO:0000313" key="4">
    <source>
        <dbReference type="Proteomes" id="UP000800235"/>
    </source>
</evidence>
<dbReference type="CDD" id="cd00067">
    <property type="entry name" value="GAL4"/>
    <property type="match status" value="1"/>
</dbReference>
<keyword evidence="1" id="KW-0539">Nucleus</keyword>
<dbReference type="PANTHER" id="PTHR47657">
    <property type="entry name" value="STEROL REGULATORY ELEMENT-BINDING PROTEIN ECM22"/>
    <property type="match status" value="1"/>
</dbReference>
<reference evidence="3" key="1">
    <citation type="journal article" date="2020" name="Stud. Mycol.">
        <title>101 Dothideomycetes genomes: a test case for predicting lifestyles and emergence of pathogens.</title>
        <authorList>
            <person name="Haridas S."/>
            <person name="Albert R."/>
            <person name="Binder M."/>
            <person name="Bloem J."/>
            <person name="Labutti K."/>
            <person name="Salamov A."/>
            <person name="Andreopoulos B."/>
            <person name="Baker S."/>
            <person name="Barry K."/>
            <person name="Bills G."/>
            <person name="Bluhm B."/>
            <person name="Cannon C."/>
            <person name="Castanera R."/>
            <person name="Culley D."/>
            <person name="Daum C."/>
            <person name="Ezra D."/>
            <person name="Gonzalez J."/>
            <person name="Henrissat B."/>
            <person name="Kuo A."/>
            <person name="Liang C."/>
            <person name="Lipzen A."/>
            <person name="Lutzoni F."/>
            <person name="Magnuson J."/>
            <person name="Mondo S."/>
            <person name="Nolan M."/>
            <person name="Ohm R."/>
            <person name="Pangilinan J."/>
            <person name="Park H.-J."/>
            <person name="Ramirez L."/>
            <person name="Alfaro M."/>
            <person name="Sun H."/>
            <person name="Tritt A."/>
            <person name="Yoshinaga Y."/>
            <person name="Zwiers L.-H."/>
            <person name="Turgeon B."/>
            <person name="Goodwin S."/>
            <person name="Spatafora J."/>
            <person name="Crous P."/>
            <person name="Grigoriev I."/>
        </authorList>
    </citation>
    <scope>NUCLEOTIDE SEQUENCE</scope>
    <source>
        <strain evidence="3">CBS 130266</strain>
    </source>
</reference>
<dbReference type="InterPro" id="IPR036864">
    <property type="entry name" value="Zn2-C6_fun-type_DNA-bd_sf"/>
</dbReference>
<proteinExistence type="predicted"/>
<dbReference type="InterPro" id="IPR001138">
    <property type="entry name" value="Zn2Cys6_DnaBD"/>
</dbReference>
<protein>
    <recommendedName>
        <fullName evidence="2">Zn(2)-C6 fungal-type domain-containing protein</fullName>
    </recommendedName>
</protein>
<comment type="caution">
    <text evidence="3">The sequence shown here is derived from an EMBL/GenBank/DDBJ whole genome shotgun (WGS) entry which is preliminary data.</text>
</comment>
<dbReference type="Pfam" id="PF00172">
    <property type="entry name" value="Zn_clus"/>
    <property type="match status" value="1"/>
</dbReference>
<dbReference type="PROSITE" id="PS50048">
    <property type="entry name" value="ZN2_CY6_FUNGAL_2"/>
    <property type="match status" value="1"/>
</dbReference>
<dbReference type="GO" id="GO:0000981">
    <property type="term" value="F:DNA-binding transcription factor activity, RNA polymerase II-specific"/>
    <property type="evidence" value="ECO:0007669"/>
    <property type="project" value="InterPro"/>
</dbReference>
<accession>A0A9P4NQF7</accession>
<dbReference type="SUPFAM" id="SSF57701">
    <property type="entry name" value="Zn2/Cys6 DNA-binding domain"/>
    <property type="match status" value="1"/>
</dbReference>